<accession>A0ABQ0RP29</accession>
<proteinExistence type="predicted"/>
<dbReference type="Proteomes" id="UP000316242">
    <property type="component" value="Unassembled WGS sequence"/>
</dbReference>
<feature type="transmembrane region" description="Helical" evidence="6">
    <location>
        <begin position="160"/>
        <end position="181"/>
    </location>
</feature>
<comment type="caution">
    <text evidence="8">The sequence shown here is derived from an EMBL/GenBank/DDBJ whole genome shotgun (WGS) entry which is preliminary data.</text>
</comment>
<evidence type="ECO:0000256" key="2">
    <source>
        <dbReference type="ARBA" id="ARBA00022475"/>
    </source>
</evidence>
<keyword evidence="4 6" id="KW-1133">Transmembrane helix</keyword>
<dbReference type="Pfam" id="PF07690">
    <property type="entry name" value="MFS_1"/>
    <property type="match status" value="1"/>
</dbReference>
<protein>
    <submittedName>
        <fullName evidence="8">MFS transporter</fullName>
    </submittedName>
</protein>
<sequence>MPLGLIALAIGAFGIGLTEFVIMGLLPDVAADFAVSEAAAGWLISGYALSVVVGALGLTAATIRLPRKPVLVGLLVLFIVGNSLTAIASTYEVAMLGRVIAALCHGAFFGIGSVVAADMVPANKQAGAIAIMFTGLTAANVLGVPFGTLLGQHSGWRSTFWAISGIGVLALVGILALVPAIRHVAEGISLRQEIGAFTSLQVWLSLGVTILGYGGMFGAFTYIAYTLTEITGFNATTVPWLLMLFGVGLFAGNWIGGRMADKSIDRTLLFFISALLVVLVLFGFFAGNQVATVLALLFMGGFGFGTVPGLQSRIMQYAGNAPTLASGANIGAFNVGNALGAWAGGLGIAAGLGYTSPIWIGALITLVALLVIVLAMILAKKASVASPQLVAAG</sequence>
<evidence type="ECO:0000313" key="9">
    <source>
        <dbReference type="Proteomes" id="UP000316242"/>
    </source>
</evidence>
<evidence type="ECO:0000256" key="4">
    <source>
        <dbReference type="ARBA" id="ARBA00022989"/>
    </source>
</evidence>
<name>A0ABQ0RP29_GLUNI</name>
<feature type="transmembrane region" description="Helical" evidence="6">
    <location>
        <begin position="292"/>
        <end position="310"/>
    </location>
</feature>
<dbReference type="RefSeq" id="WP_141358649.1">
    <property type="nucleotide sequence ID" value="NZ_BAAAWM010000001.1"/>
</dbReference>
<keyword evidence="9" id="KW-1185">Reference proteome</keyword>
<reference evidence="8 9" key="1">
    <citation type="submission" date="2019-06" db="EMBL/GenBank/DDBJ databases">
        <title>Whole genome shotgun sequence of Glutamicibacter nicotianae NBRC 14234.</title>
        <authorList>
            <person name="Hosoyama A."/>
            <person name="Uohara A."/>
            <person name="Ohji S."/>
            <person name="Ichikawa N."/>
        </authorList>
    </citation>
    <scope>NUCLEOTIDE SEQUENCE [LARGE SCALE GENOMIC DNA]</scope>
    <source>
        <strain evidence="8 9">NBRC 14234</strain>
    </source>
</reference>
<feature type="transmembrane region" description="Helical" evidence="6">
    <location>
        <begin position="358"/>
        <end position="379"/>
    </location>
</feature>
<dbReference type="InterPro" id="IPR050189">
    <property type="entry name" value="MFS_Efflux_Transporters"/>
</dbReference>
<dbReference type="CDD" id="cd17324">
    <property type="entry name" value="MFS_NepI_like"/>
    <property type="match status" value="1"/>
</dbReference>
<dbReference type="PANTHER" id="PTHR43124:SF3">
    <property type="entry name" value="CHLORAMPHENICOL EFFLUX PUMP RV0191"/>
    <property type="match status" value="1"/>
</dbReference>
<evidence type="ECO:0000256" key="6">
    <source>
        <dbReference type="SAM" id="Phobius"/>
    </source>
</evidence>
<evidence type="ECO:0000259" key="7">
    <source>
        <dbReference type="PROSITE" id="PS50850"/>
    </source>
</evidence>
<feature type="transmembrane region" description="Helical" evidence="6">
    <location>
        <begin position="202"/>
        <end position="225"/>
    </location>
</feature>
<dbReference type="PROSITE" id="PS50850">
    <property type="entry name" value="MFS"/>
    <property type="match status" value="1"/>
</dbReference>
<feature type="transmembrane region" description="Helical" evidence="6">
    <location>
        <begin position="331"/>
        <end position="352"/>
    </location>
</feature>
<keyword evidence="2" id="KW-1003">Cell membrane</keyword>
<organism evidence="8 9">
    <name type="scientific">Glutamicibacter nicotianae</name>
    <name type="common">Arthrobacter nicotianae</name>
    <dbReference type="NCBI Taxonomy" id="37929"/>
    <lineage>
        <taxon>Bacteria</taxon>
        <taxon>Bacillati</taxon>
        <taxon>Actinomycetota</taxon>
        <taxon>Actinomycetes</taxon>
        <taxon>Micrococcales</taxon>
        <taxon>Micrococcaceae</taxon>
        <taxon>Glutamicibacter</taxon>
    </lineage>
</organism>
<feature type="transmembrane region" description="Helical" evidence="6">
    <location>
        <begin position="128"/>
        <end position="148"/>
    </location>
</feature>
<feature type="transmembrane region" description="Helical" evidence="6">
    <location>
        <begin position="268"/>
        <end position="286"/>
    </location>
</feature>
<gene>
    <name evidence="8" type="primary">araJ</name>
    <name evidence="8" type="ORF">ANI01nite_27670</name>
</gene>
<dbReference type="PANTHER" id="PTHR43124">
    <property type="entry name" value="PURINE EFFLUX PUMP PBUE"/>
    <property type="match status" value="1"/>
</dbReference>
<feature type="transmembrane region" description="Helical" evidence="6">
    <location>
        <begin position="42"/>
        <end position="63"/>
    </location>
</feature>
<feature type="transmembrane region" description="Helical" evidence="6">
    <location>
        <begin position="237"/>
        <end position="256"/>
    </location>
</feature>
<dbReference type="InterPro" id="IPR020846">
    <property type="entry name" value="MFS_dom"/>
</dbReference>
<dbReference type="Gene3D" id="1.20.1250.20">
    <property type="entry name" value="MFS general substrate transporter like domains"/>
    <property type="match status" value="2"/>
</dbReference>
<dbReference type="SUPFAM" id="SSF103473">
    <property type="entry name" value="MFS general substrate transporter"/>
    <property type="match status" value="1"/>
</dbReference>
<comment type="subcellular location">
    <subcellularLocation>
        <location evidence="1">Cell membrane</location>
        <topology evidence="1">Multi-pass membrane protein</topology>
    </subcellularLocation>
</comment>
<dbReference type="InterPro" id="IPR011701">
    <property type="entry name" value="MFS"/>
</dbReference>
<evidence type="ECO:0000256" key="5">
    <source>
        <dbReference type="ARBA" id="ARBA00023136"/>
    </source>
</evidence>
<feature type="transmembrane region" description="Helical" evidence="6">
    <location>
        <begin position="95"/>
        <end position="116"/>
    </location>
</feature>
<dbReference type="InterPro" id="IPR036259">
    <property type="entry name" value="MFS_trans_sf"/>
</dbReference>
<dbReference type="EMBL" id="BJNE01000015">
    <property type="protein sequence ID" value="GEC13564.1"/>
    <property type="molecule type" value="Genomic_DNA"/>
</dbReference>
<evidence type="ECO:0000256" key="3">
    <source>
        <dbReference type="ARBA" id="ARBA00022692"/>
    </source>
</evidence>
<evidence type="ECO:0000256" key="1">
    <source>
        <dbReference type="ARBA" id="ARBA00004651"/>
    </source>
</evidence>
<keyword evidence="3 6" id="KW-0812">Transmembrane</keyword>
<keyword evidence="5 6" id="KW-0472">Membrane</keyword>
<feature type="domain" description="Major facilitator superfamily (MFS) profile" evidence="7">
    <location>
        <begin position="4"/>
        <end position="380"/>
    </location>
</feature>
<evidence type="ECO:0000313" key="8">
    <source>
        <dbReference type="EMBL" id="GEC13564.1"/>
    </source>
</evidence>
<feature type="transmembrane region" description="Helical" evidence="6">
    <location>
        <begin position="70"/>
        <end position="89"/>
    </location>
</feature>